<evidence type="ECO:0000256" key="2">
    <source>
        <dbReference type="ARBA" id="ARBA00010944"/>
    </source>
</evidence>
<evidence type="ECO:0000256" key="5">
    <source>
        <dbReference type="ARBA" id="ARBA00048200"/>
    </source>
</evidence>
<organism evidence="8 9">
    <name type="scientific">Limibacillus halophilus</name>
    <dbReference type="NCBI Taxonomy" id="1579333"/>
    <lineage>
        <taxon>Bacteria</taxon>
        <taxon>Pseudomonadati</taxon>
        <taxon>Pseudomonadota</taxon>
        <taxon>Alphaproteobacteria</taxon>
        <taxon>Rhodospirillales</taxon>
        <taxon>Rhodovibrionaceae</taxon>
        <taxon>Limibacillus</taxon>
    </lineage>
</organism>
<dbReference type="UniPathway" id="UPA00124"/>
<sequence length="339" mass="35881">MSRTIGGGEEFVTGVLRIPHGKGCPAVSERPKILVLGVQGQLASALRPLLAGQSDRRAIFLGRPELDVADSVRLRAEILAHSPAVIVNATAYTAVDRAESEPAAAYAVNRDAVAVMGETAERLGAAVVHVSTDYVFDGRATRPYRESDITNPQGVYGASKLAGEEALAASCARHVILRTAWLYGASGSNFLRTMLRLANERDSLAVVDDQQGCPTAVRELAAAIGIIIERIIGQDAAFGLYHFCGAGGPVTWFDFASEIFCQTAGYGLPTPRLERTTTAAFGAPAPRPAYSLLDCRRIESVFGVTRNDWREALATVLAELAAAQAGPATGLDISKETLG</sequence>
<dbReference type="InterPro" id="IPR036291">
    <property type="entry name" value="NAD(P)-bd_dom_sf"/>
</dbReference>
<name>A0A839SUR9_9PROT</name>
<gene>
    <name evidence="8" type="ORF">FHR98_000965</name>
</gene>
<evidence type="ECO:0000256" key="6">
    <source>
        <dbReference type="RuleBase" id="RU364082"/>
    </source>
</evidence>
<dbReference type="PANTHER" id="PTHR10491:SF4">
    <property type="entry name" value="METHIONINE ADENOSYLTRANSFERASE 2 SUBUNIT BETA"/>
    <property type="match status" value="1"/>
</dbReference>
<keyword evidence="9" id="KW-1185">Reference proteome</keyword>
<comment type="caution">
    <text evidence="8">The sequence shown here is derived from an EMBL/GenBank/DDBJ whole genome shotgun (WGS) entry which is preliminary data.</text>
</comment>
<reference evidence="8 9" key="1">
    <citation type="submission" date="2020-08" db="EMBL/GenBank/DDBJ databases">
        <title>Genomic Encyclopedia of Type Strains, Phase III (KMG-III): the genomes of soil and plant-associated and newly described type strains.</title>
        <authorList>
            <person name="Whitman W."/>
        </authorList>
    </citation>
    <scope>NUCLEOTIDE SEQUENCE [LARGE SCALE GENOMIC DNA]</scope>
    <source>
        <strain evidence="8 9">CECT 8803</strain>
    </source>
</reference>
<dbReference type="GO" id="GO:0019305">
    <property type="term" value="P:dTDP-rhamnose biosynthetic process"/>
    <property type="evidence" value="ECO:0007669"/>
    <property type="project" value="UniProtKB-UniPathway"/>
</dbReference>
<dbReference type="PANTHER" id="PTHR10491">
    <property type="entry name" value="DTDP-4-DEHYDRORHAMNOSE REDUCTASE"/>
    <property type="match status" value="1"/>
</dbReference>
<proteinExistence type="inferred from homology"/>
<dbReference type="SUPFAM" id="SSF51735">
    <property type="entry name" value="NAD(P)-binding Rossmann-fold domains"/>
    <property type="match status" value="1"/>
</dbReference>
<evidence type="ECO:0000259" key="7">
    <source>
        <dbReference type="Pfam" id="PF04321"/>
    </source>
</evidence>
<evidence type="ECO:0000313" key="8">
    <source>
        <dbReference type="EMBL" id="MBB3064693.1"/>
    </source>
</evidence>
<dbReference type="Pfam" id="PF04321">
    <property type="entry name" value="RmlD_sub_bind"/>
    <property type="match status" value="1"/>
</dbReference>
<dbReference type="EC" id="1.1.1.133" evidence="3 6"/>
<feature type="domain" description="RmlD-like substrate binding" evidence="7">
    <location>
        <begin position="32"/>
        <end position="320"/>
    </location>
</feature>
<evidence type="ECO:0000313" key="9">
    <source>
        <dbReference type="Proteomes" id="UP000581135"/>
    </source>
</evidence>
<comment type="function">
    <text evidence="6">Catalyzes the reduction of dTDP-6-deoxy-L-lyxo-4-hexulose to yield dTDP-L-rhamnose.</text>
</comment>
<dbReference type="CDD" id="cd05254">
    <property type="entry name" value="dTDP_HR_like_SDR_e"/>
    <property type="match status" value="1"/>
</dbReference>
<protein>
    <recommendedName>
        <fullName evidence="4 6">dTDP-4-dehydrorhamnose reductase</fullName>
        <ecNumber evidence="3 6">1.1.1.133</ecNumber>
    </recommendedName>
</protein>
<accession>A0A839SUR9</accession>
<dbReference type="Gene3D" id="3.90.25.10">
    <property type="entry name" value="UDP-galactose 4-epimerase, domain 1"/>
    <property type="match status" value="1"/>
</dbReference>
<evidence type="ECO:0000256" key="4">
    <source>
        <dbReference type="ARBA" id="ARBA00017099"/>
    </source>
</evidence>
<evidence type="ECO:0000256" key="3">
    <source>
        <dbReference type="ARBA" id="ARBA00012929"/>
    </source>
</evidence>
<dbReference type="GO" id="GO:0008831">
    <property type="term" value="F:dTDP-4-dehydrorhamnose reductase activity"/>
    <property type="evidence" value="ECO:0007669"/>
    <property type="project" value="UniProtKB-EC"/>
</dbReference>
<dbReference type="InterPro" id="IPR029903">
    <property type="entry name" value="RmlD-like-bd"/>
</dbReference>
<dbReference type="Gene3D" id="3.40.50.720">
    <property type="entry name" value="NAD(P)-binding Rossmann-like Domain"/>
    <property type="match status" value="1"/>
</dbReference>
<dbReference type="NCBIfam" id="TIGR01214">
    <property type="entry name" value="rmlD"/>
    <property type="match status" value="1"/>
</dbReference>
<comment type="similarity">
    <text evidence="2 6">Belongs to the dTDP-4-dehydrorhamnose reductase family.</text>
</comment>
<keyword evidence="6 8" id="KW-0560">Oxidoreductase</keyword>
<dbReference type="AlphaFoldDB" id="A0A839SUR9"/>
<dbReference type="EMBL" id="JACHXA010000002">
    <property type="protein sequence ID" value="MBB3064693.1"/>
    <property type="molecule type" value="Genomic_DNA"/>
</dbReference>
<keyword evidence="6" id="KW-0521">NADP</keyword>
<comment type="cofactor">
    <cofactor evidence="6">
        <name>Mg(2+)</name>
        <dbReference type="ChEBI" id="CHEBI:18420"/>
    </cofactor>
    <text evidence="6">Binds 1 Mg(2+) ion per monomer.</text>
</comment>
<comment type="pathway">
    <text evidence="1 6">Carbohydrate biosynthesis; dTDP-L-rhamnose biosynthesis.</text>
</comment>
<evidence type="ECO:0000256" key="1">
    <source>
        <dbReference type="ARBA" id="ARBA00004781"/>
    </source>
</evidence>
<dbReference type="Proteomes" id="UP000581135">
    <property type="component" value="Unassembled WGS sequence"/>
</dbReference>
<comment type="catalytic activity">
    <reaction evidence="5 6">
        <text>dTDP-beta-L-rhamnose + NADP(+) = dTDP-4-dehydro-beta-L-rhamnose + NADPH + H(+)</text>
        <dbReference type="Rhea" id="RHEA:21796"/>
        <dbReference type="ChEBI" id="CHEBI:15378"/>
        <dbReference type="ChEBI" id="CHEBI:57510"/>
        <dbReference type="ChEBI" id="CHEBI:57783"/>
        <dbReference type="ChEBI" id="CHEBI:58349"/>
        <dbReference type="ChEBI" id="CHEBI:62830"/>
        <dbReference type="EC" id="1.1.1.133"/>
    </reaction>
</comment>
<dbReference type="InterPro" id="IPR005913">
    <property type="entry name" value="dTDP_dehydrorham_reduct"/>
</dbReference>